<keyword evidence="3" id="KW-1185">Reference proteome</keyword>
<dbReference type="Proteomes" id="UP000606889">
    <property type="component" value="Unassembled WGS sequence"/>
</dbReference>
<protein>
    <submittedName>
        <fullName evidence="2">Allose kinase</fullName>
        <ecNumber evidence="2">2.7.1.55</ecNumber>
    </submittedName>
</protein>
<keyword evidence="2" id="KW-0418">Kinase</keyword>
<accession>A0ABR7EH09</accession>
<comment type="caution">
    <text evidence="2">The sequence shown here is derived from an EMBL/GenBank/DDBJ whole genome shotgun (WGS) entry which is preliminary data.</text>
</comment>
<dbReference type="PANTHER" id="PTHR18964:SF149">
    <property type="entry name" value="BIFUNCTIONAL UDP-N-ACETYLGLUCOSAMINE 2-EPIMERASE_N-ACETYLMANNOSAMINE KINASE"/>
    <property type="match status" value="1"/>
</dbReference>
<dbReference type="EMBL" id="JACOON010000006">
    <property type="protein sequence ID" value="MBC5649047.1"/>
    <property type="molecule type" value="Genomic_DNA"/>
</dbReference>
<dbReference type="RefSeq" id="WP_186858492.1">
    <property type="nucleotide sequence ID" value="NZ_JACOON010000006.1"/>
</dbReference>
<evidence type="ECO:0000313" key="2">
    <source>
        <dbReference type="EMBL" id="MBC5649047.1"/>
    </source>
</evidence>
<dbReference type="Gene3D" id="3.30.420.40">
    <property type="match status" value="2"/>
</dbReference>
<dbReference type="NCBIfam" id="NF007251">
    <property type="entry name" value="PRK09698.1"/>
    <property type="match status" value="1"/>
</dbReference>
<dbReference type="InterPro" id="IPR000600">
    <property type="entry name" value="ROK"/>
</dbReference>
<name>A0ABR7EH09_9FIRM</name>
<reference evidence="2 3" key="1">
    <citation type="submission" date="2020-08" db="EMBL/GenBank/DDBJ databases">
        <title>Genome public.</title>
        <authorList>
            <person name="Liu C."/>
            <person name="Sun Q."/>
        </authorList>
    </citation>
    <scope>NUCLEOTIDE SEQUENCE [LARGE SCALE GENOMIC DNA]</scope>
    <source>
        <strain evidence="2 3">NSJ-35</strain>
    </source>
</reference>
<dbReference type="Pfam" id="PF00480">
    <property type="entry name" value="ROK"/>
    <property type="match status" value="1"/>
</dbReference>
<dbReference type="GO" id="GO:0008787">
    <property type="term" value="F:D-allose kinase activity"/>
    <property type="evidence" value="ECO:0007669"/>
    <property type="project" value="UniProtKB-EC"/>
</dbReference>
<comment type="similarity">
    <text evidence="1">Belongs to the ROK (NagC/XylR) family.</text>
</comment>
<proteinExistence type="inferred from homology"/>
<organism evidence="2 3">
    <name type="scientific">Christensenella tenuis</name>
    <dbReference type="NCBI Taxonomy" id="2763033"/>
    <lineage>
        <taxon>Bacteria</taxon>
        <taxon>Bacillati</taxon>
        <taxon>Bacillota</taxon>
        <taxon>Clostridia</taxon>
        <taxon>Christensenellales</taxon>
        <taxon>Christensenellaceae</taxon>
        <taxon>Christensenella</taxon>
    </lineage>
</organism>
<dbReference type="EC" id="2.7.1.55" evidence="2"/>
<dbReference type="InterPro" id="IPR043129">
    <property type="entry name" value="ATPase_NBD"/>
</dbReference>
<keyword evidence="2" id="KW-0808">Transferase</keyword>
<dbReference type="PANTHER" id="PTHR18964">
    <property type="entry name" value="ROK (REPRESSOR, ORF, KINASE) FAMILY"/>
    <property type="match status" value="1"/>
</dbReference>
<gene>
    <name evidence="2" type="primary">alsK</name>
    <name evidence="2" type="ORF">H8S18_11920</name>
</gene>
<dbReference type="SUPFAM" id="SSF53067">
    <property type="entry name" value="Actin-like ATPase domain"/>
    <property type="match status" value="1"/>
</dbReference>
<evidence type="ECO:0000256" key="1">
    <source>
        <dbReference type="ARBA" id="ARBA00006479"/>
    </source>
</evidence>
<sequence length="308" mass="32859">MSFNTNRTMKSAIGVDIGGTNFRIGWVREDGTVLCLDKKPSKALCEGGKAADLLAEEIRTFMEANGVRDAQAIGIGFPAPVAADGRTVFPCPNLKNPDEGFGGVDVVSRLESLGLPIAIAKDTDMLLQAEIMERQMGAQDIVTAFYFGTGVGNSVYYRGNLLRGAHGSGCDAGHIPVLGGTRTCGCGKKGCIECYASGAYLASLWEERFADCALADLFRVHKGARELAEFIEACAIPVAAEITIFDPTLVILGGGILGMDHFPYEKLTGKIYEHVKKPYPAENMVIERAAAVNAGVRGAAWYALSHVF</sequence>
<dbReference type="CDD" id="cd24070">
    <property type="entry name" value="ASKHA_NBD_ROK_AlsK"/>
    <property type="match status" value="1"/>
</dbReference>
<evidence type="ECO:0000313" key="3">
    <source>
        <dbReference type="Proteomes" id="UP000606889"/>
    </source>
</evidence>